<evidence type="ECO:0000259" key="1">
    <source>
        <dbReference type="PROSITE" id="PS51186"/>
    </source>
</evidence>
<dbReference type="Gene3D" id="3.40.630.30">
    <property type="match status" value="1"/>
</dbReference>
<dbReference type="PANTHER" id="PTHR43415">
    <property type="entry name" value="SPERMIDINE N(1)-ACETYLTRANSFERASE"/>
    <property type="match status" value="1"/>
</dbReference>
<dbReference type="InterPro" id="IPR016181">
    <property type="entry name" value="Acyl_CoA_acyltransferase"/>
</dbReference>
<accession>A0ABM8YF07</accession>
<name>A0ABM8YF07_9BACI</name>
<comment type="caution">
    <text evidence="2">The sequence shown here is derived from an EMBL/GenBank/DDBJ whole genome shotgun (WGS) entry which is preliminary data.</text>
</comment>
<keyword evidence="2" id="KW-0012">Acyltransferase</keyword>
<evidence type="ECO:0000313" key="3">
    <source>
        <dbReference type="Proteomes" id="UP000789423"/>
    </source>
</evidence>
<feature type="domain" description="N-acetyltransferase" evidence="1">
    <location>
        <begin position="6"/>
        <end position="174"/>
    </location>
</feature>
<protein>
    <submittedName>
        <fullName evidence="2">Spermidine N(1)-acetyltransferase</fullName>
        <ecNumber evidence="2">2.3.1.57</ecNumber>
    </submittedName>
</protein>
<dbReference type="PROSITE" id="PS51186">
    <property type="entry name" value="GNAT"/>
    <property type="match status" value="1"/>
</dbReference>
<dbReference type="GO" id="GO:0004145">
    <property type="term" value="F:diamine N-acetyltransferase activity"/>
    <property type="evidence" value="ECO:0007669"/>
    <property type="project" value="UniProtKB-EC"/>
</dbReference>
<dbReference type="Pfam" id="PF13302">
    <property type="entry name" value="Acetyltransf_3"/>
    <property type="match status" value="1"/>
</dbReference>
<gene>
    <name evidence="2" type="primary">speG_1</name>
    <name evidence="2" type="ORF">BACCIP111899_03474</name>
</gene>
<dbReference type="InterPro" id="IPR000182">
    <property type="entry name" value="GNAT_dom"/>
</dbReference>
<keyword evidence="2" id="KW-0808">Transferase</keyword>
<reference evidence="2 3" key="1">
    <citation type="submission" date="2021-10" db="EMBL/GenBank/DDBJ databases">
        <authorList>
            <person name="Criscuolo A."/>
        </authorList>
    </citation>
    <scope>NUCLEOTIDE SEQUENCE [LARGE SCALE GENOMIC DNA]</scope>
    <source>
        <strain evidence="3">CIP 111899</strain>
    </source>
</reference>
<dbReference type="RefSeq" id="WP_230576218.1">
    <property type="nucleotide sequence ID" value="NZ_CAKJTI010000024.1"/>
</dbReference>
<dbReference type="EMBL" id="CAKJTI010000024">
    <property type="protein sequence ID" value="CAG9614247.1"/>
    <property type="molecule type" value="Genomic_DNA"/>
</dbReference>
<dbReference type="Proteomes" id="UP000789423">
    <property type="component" value="Unassembled WGS sequence"/>
</dbReference>
<dbReference type="EC" id="2.3.1.57" evidence="2"/>
<proteinExistence type="predicted"/>
<organism evidence="2 3">
    <name type="scientific">Bacillus rhizoplanae</name>
    <dbReference type="NCBI Taxonomy" id="2880966"/>
    <lineage>
        <taxon>Bacteria</taxon>
        <taxon>Bacillati</taxon>
        <taxon>Bacillota</taxon>
        <taxon>Bacilli</taxon>
        <taxon>Bacillales</taxon>
        <taxon>Bacillaceae</taxon>
        <taxon>Bacillus</taxon>
    </lineage>
</organism>
<dbReference type="PANTHER" id="PTHR43415:SF3">
    <property type="entry name" value="GNAT-FAMILY ACETYLTRANSFERASE"/>
    <property type="match status" value="1"/>
</dbReference>
<dbReference type="SUPFAM" id="SSF55729">
    <property type="entry name" value="Acyl-CoA N-acyltransferases (Nat)"/>
    <property type="match status" value="1"/>
</dbReference>
<sequence length="183" mass="21372">MKGNLVELRAITKENMNSLYKWRNDDEVSYWATGNSPFYTNVSMEQLDHFFEQVWNLNKKDECVFAVYTLEGKYIGIADYRDIDAVTHKAVIGLTIGDKEYWGKGFGTDAIQTLVKYLFLNLNMRKIQLDTWSGNERAIRSYEKCGFQVEGVLREDVYVNGKYYDTVIMGLLREEWVRDVIIS</sequence>
<dbReference type="CDD" id="cd04301">
    <property type="entry name" value="NAT_SF"/>
    <property type="match status" value="1"/>
</dbReference>
<keyword evidence="3" id="KW-1185">Reference proteome</keyword>
<evidence type="ECO:0000313" key="2">
    <source>
        <dbReference type="EMBL" id="CAG9614247.1"/>
    </source>
</evidence>